<dbReference type="Gramene" id="PRQ17932">
    <property type="protein sequence ID" value="PRQ17932"/>
    <property type="gene ID" value="RchiOBHm_Chr7g0200351"/>
</dbReference>
<dbReference type="Pfam" id="PF04827">
    <property type="entry name" value="Plant_tran"/>
    <property type="match status" value="1"/>
</dbReference>
<dbReference type="OMA" id="MEDYFVE"/>
<evidence type="ECO:0000313" key="3">
    <source>
        <dbReference type="Proteomes" id="UP000238479"/>
    </source>
</evidence>
<gene>
    <name evidence="2" type="ORF">RchiOBHm_Chr7g0200351</name>
</gene>
<feature type="region of interest" description="Disordered" evidence="1">
    <location>
        <begin position="36"/>
        <end position="57"/>
    </location>
</feature>
<evidence type="ECO:0000256" key="1">
    <source>
        <dbReference type="SAM" id="MobiDB-lite"/>
    </source>
</evidence>
<dbReference type="STRING" id="74649.A0A2P6P7R0"/>
<name>A0A2P6P7R0_ROSCH</name>
<proteinExistence type="predicted"/>
<dbReference type="EMBL" id="PDCK01000045">
    <property type="protein sequence ID" value="PRQ17932.1"/>
    <property type="molecule type" value="Genomic_DNA"/>
</dbReference>
<evidence type="ECO:0000313" key="2">
    <source>
        <dbReference type="EMBL" id="PRQ17932.1"/>
    </source>
</evidence>
<accession>A0A2P6P7R0</accession>
<organism evidence="2 3">
    <name type="scientific">Rosa chinensis</name>
    <name type="common">China rose</name>
    <dbReference type="NCBI Taxonomy" id="74649"/>
    <lineage>
        <taxon>Eukaryota</taxon>
        <taxon>Viridiplantae</taxon>
        <taxon>Streptophyta</taxon>
        <taxon>Embryophyta</taxon>
        <taxon>Tracheophyta</taxon>
        <taxon>Spermatophyta</taxon>
        <taxon>Magnoliopsida</taxon>
        <taxon>eudicotyledons</taxon>
        <taxon>Gunneridae</taxon>
        <taxon>Pentapetalae</taxon>
        <taxon>rosids</taxon>
        <taxon>fabids</taxon>
        <taxon>Rosales</taxon>
        <taxon>Rosaceae</taxon>
        <taxon>Rosoideae</taxon>
        <taxon>Rosoideae incertae sedis</taxon>
        <taxon>Rosa</taxon>
    </lineage>
</organism>
<comment type="caution">
    <text evidence="2">The sequence shown here is derived from an EMBL/GenBank/DDBJ whole genome shotgun (WGS) entry which is preliminary data.</text>
</comment>
<sequence>MNRLLAKFRHNSEEEEARRLANEAAIVAAAAGYEMECSDQPRQRGSRPGRSPNVDRLRESRGKDLMEDYFVEHPVFPDSDFRQRYRMHRPLFESILTAVTQYDDYFIQKADALGVLGLSPHQKLTCALRMLAYGAGANQCAEITRMGDSTALKSLKRFCRAIEGIYTSYYLRSPTPEDLRRLLKKARRRGFPGMLGSIDCMHWQWKNCPTAWAGAYSGRKGYPTIILEAVASYDTYIWHAFFGVPGSCNDLNVLGQSPVFNDLTAGVAPRFKYKVNQKDFDMGYYLADGIYPKWHTFVKTIPRPINEMQQHFSKKQEGYRKDVERCFGILQARFAILRGGARLFKKETLRSVMMTCIILHNMIVEDERIDDESDLECDVDDIDSMSLDVVEEYEQPRNALPFEPVRVGVNGDNLPGFMDRYDLVRDEYVHQILQENLVEHNWKIKTGGQ</sequence>
<reference evidence="2 3" key="1">
    <citation type="journal article" date="2018" name="Nat. Genet.">
        <title>The Rosa genome provides new insights in the design of modern roses.</title>
        <authorList>
            <person name="Bendahmane M."/>
        </authorList>
    </citation>
    <scope>NUCLEOTIDE SEQUENCE [LARGE SCALE GENOMIC DNA]</scope>
    <source>
        <strain evidence="3">cv. Old Blush</strain>
    </source>
</reference>
<dbReference type="Proteomes" id="UP000238479">
    <property type="component" value="Chromosome 7"/>
</dbReference>
<dbReference type="PANTHER" id="PTHR47150">
    <property type="entry name" value="OS12G0169200 PROTEIN"/>
    <property type="match status" value="1"/>
</dbReference>
<keyword evidence="3" id="KW-1185">Reference proteome</keyword>
<dbReference type="OrthoDB" id="6627079at2759"/>
<dbReference type="AlphaFoldDB" id="A0A2P6P7R0"/>
<dbReference type="PANTHER" id="PTHR47150:SF5">
    <property type="entry name" value="OS07G0546750 PROTEIN"/>
    <property type="match status" value="1"/>
</dbReference>
<dbReference type="InterPro" id="IPR006912">
    <property type="entry name" value="Harbinger_derived_prot"/>
</dbReference>
<protein>
    <submittedName>
        <fullName evidence="2">Putative harbinger transposase-derived protein</fullName>
    </submittedName>
</protein>